<feature type="domain" description="Carboxylesterase type B" evidence="1">
    <location>
        <begin position="5"/>
        <end position="205"/>
    </location>
</feature>
<dbReference type="Gene3D" id="3.40.50.1820">
    <property type="entry name" value="alpha/beta hydrolase"/>
    <property type="match status" value="1"/>
</dbReference>
<dbReference type="InterPro" id="IPR050309">
    <property type="entry name" value="Type-B_Carboxylest/Lipase"/>
</dbReference>
<dbReference type="Proteomes" id="UP001521116">
    <property type="component" value="Unassembled WGS sequence"/>
</dbReference>
<dbReference type="InterPro" id="IPR029058">
    <property type="entry name" value="AB_hydrolase_fold"/>
</dbReference>
<keyword evidence="3" id="KW-1185">Reference proteome</keyword>
<proteinExistence type="predicted"/>
<name>A0ABR3SCL0_9PEZI</name>
<gene>
    <name evidence="2" type="ORF">SLS56_011095</name>
</gene>
<protein>
    <recommendedName>
        <fullName evidence="1">Carboxylesterase type B domain-containing protein</fullName>
    </recommendedName>
</protein>
<dbReference type="EMBL" id="JAJVDC020000239">
    <property type="protein sequence ID" value="KAL1617232.1"/>
    <property type="molecule type" value="Genomic_DNA"/>
</dbReference>
<dbReference type="PANTHER" id="PTHR11559">
    <property type="entry name" value="CARBOXYLESTERASE"/>
    <property type="match status" value="1"/>
</dbReference>
<sequence length="292" mass="30681">MSASNNSLIFVAINYRLGAFGWLAGTSLEADGTANAGLYDQALAFRWVRDHIHLFGGDASRITAIGKSSGAGSLMHQVTSFGGDTSTADHIPAFQHAIITSPAFLPQANASRSDQTLQQFLALLNVTSLAAARTLPTEALIRANALQIYASTYGSNSFGPAVDTAIAPALPGQLLLEGRFHRDLTLAVSHNANEALTFTDPRINSTTSYAAFLHAAFPDIPAAAAAHVEDALYPPVFDGSRGYATGFQRAVRTVADAAFACNAFYLASAFANASYACEDPRCDVFGRGGPVC</sequence>
<dbReference type="InterPro" id="IPR002018">
    <property type="entry name" value="CarbesteraseB"/>
</dbReference>
<dbReference type="SUPFAM" id="SSF53474">
    <property type="entry name" value="alpha/beta-Hydrolases"/>
    <property type="match status" value="1"/>
</dbReference>
<evidence type="ECO:0000313" key="2">
    <source>
        <dbReference type="EMBL" id="KAL1617232.1"/>
    </source>
</evidence>
<dbReference type="Pfam" id="PF00135">
    <property type="entry name" value="COesterase"/>
    <property type="match status" value="1"/>
</dbReference>
<evidence type="ECO:0000313" key="3">
    <source>
        <dbReference type="Proteomes" id="UP001521116"/>
    </source>
</evidence>
<accession>A0ABR3SCL0</accession>
<evidence type="ECO:0000259" key="1">
    <source>
        <dbReference type="Pfam" id="PF00135"/>
    </source>
</evidence>
<reference evidence="2 3" key="1">
    <citation type="submission" date="2024-02" db="EMBL/GenBank/DDBJ databases">
        <title>De novo assembly and annotation of 12 fungi associated with fruit tree decline syndrome in Ontario, Canada.</title>
        <authorList>
            <person name="Sulman M."/>
            <person name="Ellouze W."/>
            <person name="Ilyukhin E."/>
        </authorList>
    </citation>
    <scope>NUCLEOTIDE SEQUENCE [LARGE SCALE GENOMIC DNA]</scope>
    <source>
        <strain evidence="2 3">M1-105</strain>
    </source>
</reference>
<organism evidence="2 3">
    <name type="scientific">Neofusicoccum ribis</name>
    <dbReference type="NCBI Taxonomy" id="45134"/>
    <lineage>
        <taxon>Eukaryota</taxon>
        <taxon>Fungi</taxon>
        <taxon>Dikarya</taxon>
        <taxon>Ascomycota</taxon>
        <taxon>Pezizomycotina</taxon>
        <taxon>Dothideomycetes</taxon>
        <taxon>Dothideomycetes incertae sedis</taxon>
        <taxon>Botryosphaeriales</taxon>
        <taxon>Botryosphaeriaceae</taxon>
        <taxon>Neofusicoccum</taxon>
    </lineage>
</organism>
<comment type="caution">
    <text evidence="2">The sequence shown here is derived from an EMBL/GenBank/DDBJ whole genome shotgun (WGS) entry which is preliminary data.</text>
</comment>